<dbReference type="EMBL" id="CAIIXF020000003">
    <property type="protein sequence ID" value="CAH1780427.1"/>
    <property type="molecule type" value="Genomic_DNA"/>
</dbReference>
<evidence type="ECO:0000256" key="1">
    <source>
        <dbReference type="ARBA" id="ARBA00004141"/>
    </source>
</evidence>
<keyword evidence="9" id="KW-1185">Reference proteome</keyword>
<comment type="subcellular location">
    <subcellularLocation>
        <location evidence="1">Membrane</location>
        <topology evidence="1">Multi-pass membrane protein</topology>
    </subcellularLocation>
</comment>
<dbReference type="PRINTS" id="PR00237">
    <property type="entry name" value="GPCRRHODOPSN"/>
</dbReference>
<dbReference type="Proteomes" id="UP000749559">
    <property type="component" value="Unassembled WGS sequence"/>
</dbReference>
<gene>
    <name evidence="8" type="ORF">OFUS_LOCUS7123</name>
</gene>
<evidence type="ECO:0000256" key="4">
    <source>
        <dbReference type="ARBA" id="ARBA00023040"/>
    </source>
</evidence>
<evidence type="ECO:0000256" key="7">
    <source>
        <dbReference type="ARBA" id="ARBA00023224"/>
    </source>
</evidence>
<dbReference type="SUPFAM" id="SSF81321">
    <property type="entry name" value="Family A G protein-coupled receptor-like"/>
    <property type="match status" value="1"/>
</dbReference>
<evidence type="ECO:0000313" key="8">
    <source>
        <dbReference type="EMBL" id="CAH1780427.1"/>
    </source>
</evidence>
<dbReference type="GO" id="GO:0004930">
    <property type="term" value="F:G protein-coupled receptor activity"/>
    <property type="evidence" value="ECO:0007669"/>
    <property type="project" value="UniProtKB-KW"/>
</dbReference>
<dbReference type="Gene3D" id="1.20.1070.10">
    <property type="entry name" value="Rhodopsin 7-helix transmembrane proteins"/>
    <property type="match status" value="1"/>
</dbReference>
<evidence type="ECO:0000256" key="3">
    <source>
        <dbReference type="ARBA" id="ARBA00022989"/>
    </source>
</evidence>
<evidence type="ECO:0000256" key="2">
    <source>
        <dbReference type="ARBA" id="ARBA00022692"/>
    </source>
</evidence>
<keyword evidence="4" id="KW-0297">G-protein coupled receptor</keyword>
<proteinExistence type="predicted"/>
<keyword evidence="5" id="KW-0472">Membrane</keyword>
<keyword evidence="2" id="KW-0812">Transmembrane</keyword>
<dbReference type="PANTHER" id="PTHR45695:SF37">
    <property type="entry name" value="FREE FATTY ACID RECEPTOR 4-LIKE"/>
    <property type="match status" value="1"/>
</dbReference>
<dbReference type="InterPro" id="IPR017452">
    <property type="entry name" value="GPCR_Rhodpsn_7TM"/>
</dbReference>
<dbReference type="AlphaFoldDB" id="A0A8J1US40"/>
<evidence type="ECO:0000313" key="9">
    <source>
        <dbReference type="Proteomes" id="UP000749559"/>
    </source>
</evidence>
<dbReference type="Pfam" id="PF00001">
    <property type="entry name" value="7tm_1"/>
    <property type="match status" value="1"/>
</dbReference>
<dbReference type="PANTHER" id="PTHR45695">
    <property type="entry name" value="LEUCOKININ RECEPTOR-RELATED"/>
    <property type="match status" value="1"/>
</dbReference>
<comment type="caution">
    <text evidence="8">The sequence shown here is derived from an EMBL/GenBank/DDBJ whole genome shotgun (WGS) entry which is preliminary data.</text>
</comment>
<keyword evidence="3" id="KW-1133">Transmembrane helix</keyword>
<evidence type="ECO:0000256" key="6">
    <source>
        <dbReference type="ARBA" id="ARBA00023170"/>
    </source>
</evidence>
<feature type="non-terminal residue" evidence="8">
    <location>
        <position position="1"/>
    </location>
</feature>
<reference evidence="8" key="1">
    <citation type="submission" date="2022-03" db="EMBL/GenBank/DDBJ databases">
        <authorList>
            <person name="Martin C."/>
        </authorList>
    </citation>
    <scope>NUCLEOTIDE SEQUENCE</scope>
</reference>
<organism evidence="8 9">
    <name type="scientific">Owenia fusiformis</name>
    <name type="common">Polychaete worm</name>
    <dbReference type="NCBI Taxonomy" id="6347"/>
    <lineage>
        <taxon>Eukaryota</taxon>
        <taxon>Metazoa</taxon>
        <taxon>Spiralia</taxon>
        <taxon>Lophotrochozoa</taxon>
        <taxon>Annelida</taxon>
        <taxon>Polychaeta</taxon>
        <taxon>Sedentaria</taxon>
        <taxon>Canalipalpata</taxon>
        <taxon>Sabellida</taxon>
        <taxon>Oweniida</taxon>
        <taxon>Oweniidae</taxon>
        <taxon>Owenia</taxon>
    </lineage>
</organism>
<dbReference type="GO" id="GO:0005886">
    <property type="term" value="C:plasma membrane"/>
    <property type="evidence" value="ECO:0007669"/>
    <property type="project" value="TreeGrafter"/>
</dbReference>
<accession>A0A8J1US40</accession>
<sequence>NRLKVPKKKEKIIPEEMRLTISLMVVVVTFVLSWLPFCTATLTTVFSEMTLNRAGSMTVLVLGLANSAYNPIIYGIMNKQYQEGFKKIYRKCWKRQNITKNNELSVNPSSLTKGDT</sequence>
<keyword evidence="7" id="KW-0807">Transducer</keyword>
<dbReference type="PROSITE" id="PS50262">
    <property type="entry name" value="G_PROTEIN_RECEP_F1_2"/>
    <property type="match status" value="1"/>
</dbReference>
<dbReference type="InterPro" id="IPR000276">
    <property type="entry name" value="GPCR_Rhodpsn"/>
</dbReference>
<evidence type="ECO:0000256" key="5">
    <source>
        <dbReference type="ARBA" id="ARBA00023136"/>
    </source>
</evidence>
<protein>
    <submittedName>
        <fullName evidence="8">Uncharacterized protein</fullName>
    </submittedName>
</protein>
<dbReference type="OrthoDB" id="5957871at2759"/>
<keyword evidence="6" id="KW-0675">Receptor</keyword>
<name>A0A8J1US40_OWEFU</name>